<accession>A0A2C9WI96</accession>
<evidence type="ECO:0000313" key="1">
    <source>
        <dbReference type="EMBL" id="OAY59774.1"/>
    </source>
</evidence>
<reference evidence="1" key="1">
    <citation type="submission" date="2016-02" db="EMBL/GenBank/DDBJ databases">
        <title>WGS assembly of Manihot esculenta.</title>
        <authorList>
            <person name="Bredeson J.V."/>
            <person name="Prochnik S.E."/>
            <person name="Lyons J.B."/>
            <person name="Schmutz J."/>
            <person name="Grimwood J."/>
            <person name="Vrebalov J."/>
            <person name="Bart R.S."/>
            <person name="Amuge T."/>
            <person name="Ferguson M.E."/>
            <person name="Green R."/>
            <person name="Putnam N."/>
            <person name="Stites J."/>
            <person name="Rounsley S."/>
            <person name="Rokhsar D.S."/>
        </authorList>
    </citation>
    <scope>NUCLEOTIDE SEQUENCE [LARGE SCALE GENOMIC DNA]</scope>
    <source>
        <tissue evidence="1">Leaf</tissue>
    </source>
</reference>
<organism evidence="1">
    <name type="scientific">Manihot esculenta</name>
    <name type="common">Cassava</name>
    <name type="synonym">Jatropha manihot</name>
    <dbReference type="NCBI Taxonomy" id="3983"/>
    <lineage>
        <taxon>Eukaryota</taxon>
        <taxon>Viridiplantae</taxon>
        <taxon>Streptophyta</taxon>
        <taxon>Embryophyta</taxon>
        <taxon>Tracheophyta</taxon>
        <taxon>Spermatophyta</taxon>
        <taxon>Magnoliopsida</taxon>
        <taxon>eudicotyledons</taxon>
        <taxon>Gunneridae</taxon>
        <taxon>Pentapetalae</taxon>
        <taxon>rosids</taxon>
        <taxon>fabids</taxon>
        <taxon>Malpighiales</taxon>
        <taxon>Euphorbiaceae</taxon>
        <taxon>Crotonoideae</taxon>
        <taxon>Manihoteae</taxon>
        <taxon>Manihot</taxon>
    </lineage>
</organism>
<gene>
    <name evidence="1" type="ORF">MANES_01G058500</name>
</gene>
<protein>
    <submittedName>
        <fullName evidence="1">Uncharacterized protein</fullName>
    </submittedName>
</protein>
<proteinExistence type="predicted"/>
<name>A0A2C9WI96_MANES</name>
<dbReference type="AlphaFoldDB" id="A0A2C9WI96"/>
<dbReference type="EMBL" id="CM004387">
    <property type="protein sequence ID" value="OAY59774.1"/>
    <property type="molecule type" value="Genomic_DNA"/>
</dbReference>
<sequence length="51" mass="6104">MFACRRLEVEMACCQRAFIFLTRASIFWRWLPLALAVETRGDLGRFLFPFF</sequence>